<reference evidence="3" key="1">
    <citation type="submission" date="2018-07" db="EMBL/GenBank/DDBJ databases">
        <authorList>
            <person name="Safronova V.I."/>
            <person name="Chirak E.R."/>
            <person name="Sazanova A.L."/>
        </authorList>
    </citation>
    <scope>NUCLEOTIDE SEQUENCE [LARGE SCALE GENOMIC DNA]</scope>
    <source>
        <strain evidence="3">RCAM04685</strain>
    </source>
</reference>
<evidence type="ECO:0000313" key="3">
    <source>
        <dbReference type="Proteomes" id="UP000255207"/>
    </source>
</evidence>
<dbReference type="Proteomes" id="UP000255207">
    <property type="component" value="Unassembled WGS sequence"/>
</dbReference>
<evidence type="ECO:0000256" key="1">
    <source>
        <dbReference type="SAM" id="SignalP"/>
    </source>
</evidence>
<protein>
    <submittedName>
        <fullName evidence="2">Uncharacterized protein</fullName>
    </submittedName>
</protein>
<keyword evidence="3" id="KW-1185">Reference proteome</keyword>
<organism evidence="2 3">
    <name type="scientific">Bosea caraganae</name>
    <dbReference type="NCBI Taxonomy" id="2763117"/>
    <lineage>
        <taxon>Bacteria</taxon>
        <taxon>Pseudomonadati</taxon>
        <taxon>Pseudomonadota</taxon>
        <taxon>Alphaproteobacteria</taxon>
        <taxon>Hyphomicrobiales</taxon>
        <taxon>Boseaceae</taxon>
        <taxon>Bosea</taxon>
    </lineage>
</organism>
<dbReference type="EMBL" id="QQTP01000035">
    <property type="protein sequence ID" value="RDJ19635.1"/>
    <property type="molecule type" value="Genomic_DNA"/>
</dbReference>
<dbReference type="AlphaFoldDB" id="A0A370KXB7"/>
<proteinExistence type="predicted"/>
<feature type="signal peptide" evidence="1">
    <location>
        <begin position="1"/>
        <end position="21"/>
    </location>
</feature>
<name>A0A370KXB7_9HYPH</name>
<feature type="chain" id="PRO_5030068140" evidence="1">
    <location>
        <begin position="22"/>
        <end position="116"/>
    </location>
</feature>
<gene>
    <name evidence="2" type="ORF">DWE98_28790</name>
</gene>
<sequence>MKRFAAIAAIVFAAHSGLAWAQPVTVTSPDEMPLSRAERAAASDMAQPSPRGDECEAQQEFVDASLDASSHRALSYPSASLAMTLPSRWLNALRIGAGATVMESDKVASVGTPGGR</sequence>
<evidence type="ECO:0000313" key="2">
    <source>
        <dbReference type="EMBL" id="RDJ19635.1"/>
    </source>
</evidence>
<accession>A0A370KXB7</accession>
<comment type="caution">
    <text evidence="2">The sequence shown here is derived from an EMBL/GenBank/DDBJ whole genome shotgun (WGS) entry which is preliminary data.</text>
</comment>
<keyword evidence="1" id="KW-0732">Signal</keyword>